<dbReference type="Gene3D" id="3.90.380.10">
    <property type="entry name" value="Naphthalene 1,2-dioxygenase Alpha Subunit, Chain A, domain 1"/>
    <property type="match status" value="1"/>
</dbReference>
<dbReference type="GO" id="GO:0016020">
    <property type="term" value="C:membrane"/>
    <property type="evidence" value="ECO:0007669"/>
    <property type="project" value="UniProtKB-SubCell"/>
</dbReference>
<evidence type="ECO:0000256" key="2">
    <source>
        <dbReference type="ARBA" id="ARBA00004370"/>
    </source>
</evidence>
<protein>
    <recommendedName>
        <fullName evidence="14">cholesterol 7-desaturase</fullName>
        <ecNumber evidence="14">1.14.19.21</ecNumber>
    </recommendedName>
</protein>
<evidence type="ECO:0000259" key="17">
    <source>
        <dbReference type="PROSITE" id="PS51296"/>
    </source>
</evidence>
<evidence type="ECO:0000313" key="18">
    <source>
        <dbReference type="EMBL" id="CAA0110844.1"/>
    </source>
</evidence>
<dbReference type="SUPFAM" id="SSF50022">
    <property type="entry name" value="ISP domain"/>
    <property type="match status" value="1"/>
</dbReference>
<dbReference type="GO" id="GO:0005737">
    <property type="term" value="C:cytoplasm"/>
    <property type="evidence" value="ECO:0007669"/>
    <property type="project" value="TreeGrafter"/>
</dbReference>
<dbReference type="GO" id="GO:0046872">
    <property type="term" value="F:metal ion binding"/>
    <property type="evidence" value="ECO:0007669"/>
    <property type="project" value="UniProtKB-KW"/>
</dbReference>
<feature type="domain" description="Rieske" evidence="17">
    <location>
        <begin position="29"/>
        <end position="132"/>
    </location>
</feature>
<evidence type="ECO:0000256" key="5">
    <source>
        <dbReference type="ARBA" id="ARBA00022714"/>
    </source>
</evidence>
<evidence type="ECO:0000256" key="10">
    <source>
        <dbReference type="ARBA" id="ARBA00023014"/>
    </source>
</evidence>
<dbReference type="InterPro" id="IPR045605">
    <property type="entry name" value="KshA-like_C"/>
</dbReference>
<comment type="subcellular location">
    <subcellularLocation>
        <location evidence="2">Membrane</location>
    </subcellularLocation>
</comment>
<evidence type="ECO:0000313" key="19">
    <source>
        <dbReference type="Proteomes" id="UP000434580"/>
    </source>
</evidence>
<evidence type="ECO:0000256" key="3">
    <source>
        <dbReference type="ARBA" id="ARBA00004972"/>
    </source>
</evidence>
<dbReference type="AlphaFoldDB" id="A0A5S9Q461"/>
<keyword evidence="18" id="KW-0503">Monooxygenase</keyword>
<dbReference type="GO" id="GO:0170056">
    <property type="term" value="F:cholesterol 7-desaturase [NAD(P)H] activity"/>
    <property type="evidence" value="ECO:0007669"/>
    <property type="project" value="UniProtKB-EC"/>
</dbReference>
<keyword evidence="5" id="KW-0001">2Fe-2S</keyword>
<dbReference type="PROSITE" id="PS51296">
    <property type="entry name" value="RIESKE"/>
    <property type="match status" value="1"/>
</dbReference>
<evidence type="ECO:0000256" key="6">
    <source>
        <dbReference type="ARBA" id="ARBA00022723"/>
    </source>
</evidence>
<dbReference type="PANTHER" id="PTHR21266:SF32">
    <property type="entry name" value="CHOLESTEROL 7-DESATURASE NVD"/>
    <property type="match status" value="1"/>
</dbReference>
<comment type="cofactor">
    <cofactor evidence="1">
        <name>Fe cation</name>
        <dbReference type="ChEBI" id="CHEBI:24875"/>
    </cofactor>
</comment>
<comment type="catalytic activity">
    <reaction evidence="16">
        <text>cholesterol + NADPH + O2 + H(+) = 7-dehydrocholesterol + NADP(+) + 2 H2O</text>
        <dbReference type="Rhea" id="RHEA:45024"/>
        <dbReference type="ChEBI" id="CHEBI:15377"/>
        <dbReference type="ChEBI" id="CHEBI:15378"/>
        <dbReference type="ChEBI" id="CHEBI:15379"/>
        <dbReference type="ChEBI" id="CHEBI:16113"/>
        <dbReference type="ChEBI" id="CHEBI:17759"/>
        <dbReference type="ChEBI" id="CHEBI:57783"/>
        <dbReference type="ChEBI" id="CHEBI:58349"/>
        <dbReference type="EC" id="1.14.19.21"/>
    </reaction>
    <physiologicalReaction direction="left-to-right" evidence="16">
        <dbReference type="Rhea" id="RHEA:45025"/>
    </physiologicalReaction>
</comment>
<evidence type="ECO:0000256" key="11">
    <source>
        <dbReference type="ARBA" id="ARBA00023136"/>
    </source>
</evidence>
<name>A0A5S9Q461_9GAMM</name>
<dbReference type="GO" id="GO:0004497">
    <property type="term" value="F:monooxygenase activity"/>
    <property type="evidence" value="ECO:0007669"/>
    <property type="project" value="UniProtKB-KW"/>
</dbReference>
<evidence type="ECO:0000256" key="13">
    <source>
        <dbReference type="ARBA" id="ARBA00025729"/>
    </source>
</evidence>
<dbReference type="EMBL" id="CACSII010000016">
    <property type="protein sequence ID" value="CAA0110844.1"/>
    <property type="molecule type" value="Genomic_DNA"/>
</dbReference>
<evidence type="ECO:0000256" key="15">
    <source>
        <dbReference type="ARBA" id="ARBA00047853"/>
    </source>
</evidence>
<dbReference type="Pfam" id="PF00355">
    <property type="entry name" value="Rieske"/>
    <property type="match status" value="1"/>
</dbReference>
<gene>
    <name evidence="18" type="primary">kshA_3</name>
    <name evidence="18" type="ORF">DPBNPPHM_01421</name>
</gene>
<accession>A0A5S9Q461</accession>
<dbReference type="GO" id="GO:0008203">
    <property type="term" value="P:cholesterol metabolic process"/>
    <property type="evidence" value="ECO:0007669"/>
    <property type="project" value="InterPro"/>
</dbReference>
<comment type="pathway">
    <text evidence="3">Hormone biosynthesis.</text>
</comment>
<dbReference type="PANTHER" id="PTHR21266">
    <property type="entry name" value="IRON-SULFUR DOMAIN CONTAINING PROTEIN"/>
    <property type="match status" value="1"/>
</dbReference>
<dbReference type="InterPro" id="IPR050584">
    <property type="entry name" value="Cholesterol_7-desaturase"/>
</dbReference>
<evidence type="ECO:0000256" key="12">
    <source>
        <dbReference type="ARBA" id="ARBA00025712"/>
    </source>
</evidence>
<dbReference type="GO" id="GO:0051537">
    <property type="term" value="F:2 iron, 2 sulfur cluster binding"/>
    <property type="evidence" value="ECO:0007669"/>
    <property type="project" value="UniProtKB-KW"/>
</dbReference>
<dbReference type="EC" id="1.14.19.21" evidence="14"/>
<keyword evidence="7" id="KW-1133">Transmembrane helix</keyword>
<keyword evidence="4" id="KW-0812">Transmembrane</keyword>
<evidence type="ECO:0000256" key="4">
    <source>
        <dbReference type="ARBA" id="ARBA00022692"/>
    </source>
</evidence>
<comment type="similarity">
    <text evidence="13">Belongs to the cholesterol 7-desaturase family.</text>
</comment>
<keyword evidence="6" id="KW-0479">Metal-binding</keyword>
<dbReference type="OrthoDB" id="9769355at2"/>
<keyword evidence="10" id="KW-0411">Iron-sulfur</keyword>
<dbReference type="Proteomes" id="UP000434580">
    <property type="component" value="Unassembled WGS sequence"/>
</dbReference>
<keyword evidence="9" id="KW-0408">Iron</keyword>
<proteinExistence type="inferred from homology"/>
<sequence length="366" mass="41013">MPHTNDHIIATESTSTAIKGQLPRFPEGWYCLGLSRELKKGDVKPIKAFDRELVLFRNESGTAVVLDAYCPHLGAHMGFGGTVVGDNLRCPFHGYHFSTGGQCVKTDYGTGVPQKTCTKSWHVDDKNGFIMVFYSPLKQSPDWHIPAFDYSDFTPLKSHIFQLAAHVQDVNENSVDLGHFDFVHGYDRIDIDEKPTTEGKAMYAAYSMVRDTGLVGYKKPFKQSLRIQVHGMGFSHVDVSIPDLGLAIRAIVMTTPIDAKTTELRIANTVSKRVEATGMGKYLQKIPTWALMPALNWILHKAYIIDVSQDLDIWEHKIYLENPALMKGDGPINFYRKYCRQFYNGASSKTQEALKQEATTETAKAA</sequence>
<reference evidence="18 19" key="1">
    <citation type="submission" date="2019-11" db="EMBL/GenBank/DDBJ databases">
        <authorList>
            <person name="Holert J."/>
        </authorList>
    </citation>
    <scope>NUCLEOTIDE SEQUENCE [LARGE SCALE GENOMIC DNA]</scope>
    <source>
        <strain evidence="18">BC5_2</strain>
    </source>
</reference>
<evidence type="ECO:0000256" key="8">
    <source>
        <dbReference type="ARBA" id="ARBA00023002"/>
    </source>
</evidence>
<dbReference type="SUPFAM" id="SSF55961">
    <property type="entry name" value="Bet v1-like"/>
    <property type="match status" value="1"/>
</dbReference>
<dbReference type="Pfam" id="PF19298">
    <property type="entry name" value="KshA_C"/>
    <property type="match status" value="1"/>
</dbReference>
<comment type="catalytic activity">
    <reaction evidence="15">
        <text>cholesterol + NADH + O2 + H(+) = 7-dehydrocholesterol + NAD(+) + 2 H2O</text>
        <dbReference type="Rhea" id="RHEA:51644"/>
        <dbReference type="ChEBI" id="CHEBI:15377"/>
        <dbReference type="ChEBI" id="CHEBI:15378"/>
        <dbReference type="ChEBI" id="CHEBI:15379"/>
        <dbReference type="ChEBI" id="CHEBI:16113"/>
        <dbReference type="ChEBI" id="CHEBI:17759"/>
        <dbReference type="ChEBI" id="CHEBI:57540"/>
        <dbReference type="ChEBI" id="CHEBI:57945"/>
        <dbReference type="EC" id="1.14.19.21"/>
    </reaction>
    <physiologicalReaction direction="left-to-right" evidence="15">
        <dbReference type="Rhea" id="RHEA:51645"/>
    </physiologicalReaction>
</comment>
<dbReference type="InterPro" id="IPR017941">
    <property type="entry name" value="Rieske_2Fe-2S"/>
</dbReference>
<evidence type="ECO:0000256" key="14">
    <source>
        <dbReference type="ARBA" id="ARBA00026095"/>
    </source>
</evidence>
<evidence type="ECO:0000256" key="1">
    <source>
        <dbReference type="ARBA" id="ARBA00001962"/>
    </source>
</evidence>
<dbReference type="InterPro" id="IPR036922">
    <property type="entry name" value="Rieske_2Fe-2S_sf"/>
</dbReference>
<keyword evidence="11" id="KW-0472">Membrane</keyword>
<dbReference type="CDD" id="cd03469">
    <property type="entry name" value="Rieske_RO_Alpha_N"/>
    <property type="match status" value="1"/>
</dbReference>
<comment type="pathway">
    <text evidence="12">Steroid hormone biosynthesis; dafachronic acid biosynthesis.</text>
</comment>
<keyword evidence="8 18" id="KW-0560">Oxidoreductase</keyword>
<evidence type="ECO:0000256" key="16">
    <source>
        <dbReference type="ARBA" id="ARBA00049548"/>
    </source>
</evidence>
<evidence type="ECO:0000256" key="7">
    <source>
        <dbReference type="ARBA" id="ARBA00022989"/>
    </source>
</evidence>
<organism evidence="18 19">
    <name type="scientific">BD1-7 clade bacterium</name>
    <dbReference type="NCBI Taxonomy" id="2029982"/>
    <lineage>
        <taxon>Bacteria</taxon>
        <taxon>Pseudomonadati</taxon>
        <taxon>Pseudomonadota</taxon>
        <taxon>Gammaproteobacteria</taxon>
        <taxon>Cellvibrionales</taxon>
        <taxon>Spongiibacteraceae</taxon>
        <taxon>BD1-7 clade</taxon>
    </lineage>
</organism>
<dbReference type="Gene3D" id="2.102.10.10">
    <property type="entry name" value="Rieske [2Fe-2S] iron-sulphur domain"/>
    <property type="match status" value="1"/>
</dbReference>
<evidence type="ECO:0000256" key="9">
    <source>
        <dbReference type="ARBA" id="ARBA00023004"/>
    </source>
</evidence>